<dbReference type="AlphaFoldDB" id="A0A915K1H3"/>
<dbReference type="WBParaSite" id="nRc.2.0.1.t32653-RA">
    <property type="protein sequence ID" value="nRc.2.0.1.t32653-RA"/>
    <property type="gene ID" value="nRc.2.0.1.g32653"/>
</dbReference>
<reference evidence="2" key="1">
    <citation type="submission" date="2022-11" db="UniProtKB">
        <authorList>
            <consortium name="WormBaseParasite"/>
        </authorList>
    </citation>
    <scope>IDENTIFICATION</scope>
</reference>
<organism evidence="1 2">
    <name type="scientific">Romanomermis culicivorax</name>
    <name type="common">Nematode worm</name>
    <dbReference type="NCBI Taxonomy" id="13658"/>
    <lineage>
        <taxon>Eukaryota</taxon>
        <taxon>Metazoa</taxon>
        <taxon>Ecdysozoa</taxon>
        <taxon>Nematoda</taxon>
        <taxon>Enoplea</taxon>
        <taxon>Dorylaimia</taxon>
        <taxon>Mermithida</taxon>
        <taxon>Mermithoidea</taxon>
        <taxon>Mermithidae</taxon>
        <taxon>Romanomermis</taxon>
    </lineage>
</organism>
<keyword evidence="1" id="KW-1185">Reference proteome</keyword>
<protein>
    <submittedName>
        <fullName evidence="2">Uncharacterized protein</fullName>
    </submittedName>
</protein>
<proteinExistence type="predicted"/>
<accession>A0A915K1H3</accession>
<evidence type="ECO:0000313" key="2">
    <source>
        <dbReference type="WBParaSite" id="nRc.2.0.1.t32653-RA"/>
    </source>
</evidence>
<evidence type="ECO:0000313" key="1">
    <source>
        <dbReference type="Proteomes" id="UP000887565"/>
    </source>
</evidence>
<dbReference type="Proteomes" id="UP000887565">
    <property type="component" value="Unplaced"/>
</dbReference>
<name>A0A915K1H3_ROMCU</name>
<sequence length="76" mass="8249">MLCSHDFSSQLAIATSPPNSATWHATQFACAGSAANPMARNQPTFTFAITHLHMFILSSGADCHSRPLYQSNTEHN</sequence>